<evidence type="ECO:0000313" key="4">
    <source>
        <dbReference type="EMBL" id="CAL4807424.1"/>
    </source>
</evidence>
<reference evidence="4 5" key="2">
    <citation type="submission" date="2024-05" db="EMBL/GenBank/DDBJ databases">
        <authorList>
            <person name="Chen Y."/>
            <person name="Shah S."/>
            <person name="Dougan E. K."/>
            <person name="Thang M."/>
            <person name="Chan C."/>
        </authorList>
    </citation>
    <scope>NUCLEOTIDE SEQUENCE [LARGE SCALE GENOMIC DNA]</scope>
</reference>
<name>A0A9P1GSA3_9DINO</name>
<accession>A0A9P1GSA3</accession>
<organism evidence="3">
    <name type="scientific">Cladocopium goreaui</name>
    <dbReference type="NCBI Taxonomy" id="2562237"/>
    <lineage>
        <taxon>Eukaryota</taxon>
        <taxon>Sar</taxon>
        <taxon>Alveolata</taxon>
        <taxon>Dinophyceae</taxon>
        <taxon>Suessiales</taxon>
        <taxon>Symbiodiniaceae</taxon>
        <taxon>Cladocopium</taxon>
    </lineage>
</organism>
<feature type="transmembrane region" description="Helical" evidence="2">
    <location>
        <begin position="1120"/>
        <end position="1138"/>
    </location>
</feature>
<evidence type="ECO:0000313" key="5">
    <source>
        <dbReference type="Proteomes" id="UP001152797"/>
    </source>
</evidence>
<feature type="transmembrane region" description="Helical" evidence="2">
    <location>
        <begin position="1046"/>
        <end position="1067"/>
    </location>
</feature>
<sequence length="1242" mass="138027">MPPTDFCISKERLRVFRACLKATTTTPEVLPEGDDRWKDGWRIVVELLDQAEGMAHSQGQLDCAKCIERCNRMLEKVMSEEMAVLPDVCRLWTRNTDWDGHWPRFVERVGAYHLRQVEEAIPALEQLRLRWQEETENSLPEASWLYQAECQLESMREALVPLNRLVCGPLFCKVACGMADRRVCRLCGLEHASAAGRMHGRSFFCTGCWSAKAMLQRNLGDRTELKDFSPAETHSFFRAIAKEKEKQGGRIQWVTVRATLVRSLTDRRISTFRATCTQKELPLSVWVNQGWDKTLVEACPNRFSDELGTQVYAVPVRELSWGEEYAKIEEQVLRHEREGQKSKGGKKKKDNVANAEASSDGELDLPAAEGSVSDKKGKPEVDRKKLLAKNVALADKAAKALGPLQGTATGVSKLLEKVEKSGCEIPEGIKQSKDDCMGKLETWATAARECINVHESTRELWKDAGGDLLPLTALPFEGNDVKLLLKQATEVQSALRSLLPKKEAKAKAAPKANAAAKASPKKRADRSHDSEGGDKRRKTGKSPPCVTATAARRIIAHLRDDGQGRGTSKRKRLKFPKVSDVVTTVTFGDPCCHMAVTSVPAVLQAKCDGSQFFSESMAYVLKEHGPQLHLVLAWDEATPGNVLQPDLQRKAAMTYGAIAQMPVLWADDAWMTLAVIRTREMQSIANGYPQSLVHYLRWLRQETQHGFTLVLNDEPTLCTIAKVSLVADADGLRLLTGCKGSSALKPCFLCQNVLNGHDKVQKHVHISCCDVHACHLQTQDNLIQIQRHLETLLSRKEREEAEKLLGWHLHALSASILVQEDLRNWIPLSSLRYDPMHCFLANGIVPQELGLWYNALLDKTSCDIDKVRRYVLQCWTASKESTLDINKIFAQKRWQKERDFRGDASEALSVLPLMVAFSWEVILPDFPAMLPHCECLTALLALICCWTDAKRSGNLQVKSIEMQQLQKVHLNKFVLFFRSCVDQLLSAMPCRHGLAKSPRSRRAILCHRQDNNGLIVAQKHTSGNGDRHEAGCDDTRSPKKGRRQGLPLTKVAACCACFWSLFVSSAVTTGVEVYSINLCTHYMSWSIAKSACFVAALMFISGIFNLTLGKLLRCLSFSDVKGLMGATVFACVSCGFLFNFELEHPTVKISLNSMGLVLVLISMGLVRAFGLSLCSKMVPPDTLNSVMTWATVAMSLGRGGGSIVCSVLSPDSFAPVLVGLFMVSMLSTLATRKFMKADIKAS</sequence>
<dbReference type="EMBL" id="CAMXCT010006790">
    <property type="protein sequence ID" value="CAI4020112.1"/>
    <property type="molecule type" value="Genomic_DNA"/>
</dbReference>
<feature type="transmembrane region" description="Helical" evidence="2">
    <location>
        <begin position="1150"/>
        <end position="1170"/>
    </location>
</feature>
<dbReference type="EMBL" id="CAMXCT020006790">
    <property type="protein sequence ID" value="CAL1173487.1"/>
    <property type="molecule type" value="Genomic_DNA"/>
</dbReference>
<evidence type="ECO:0000313" key="3">
    <source>
        <dbReference type="EMBL" id="CAI4020112.1"/>
    </source>
</evidence>
<dbReference type="AlphaFoldDB" id="A0A9P1GSA3"/>
<dbReference type="EMBL" id="CAMXCT030006790">
    <property type="protein sequence ID" value="CAL4807424.1"/>
    <property type="molecule type" value="Genomic_DNA"/>
</dbReference>
<keyword evidence="2" id="KW-0812">Transmembrane</keyword>
<dbReference type="InterPro" id="IPR036259">
    <property type="entry name" value="MFS_trans_sf"/>
</dbReference>
<keyword evidence="5" id="KW-1185">Reference proteome</keyword>
<dbReference type="SUPFAM" id="SSF103473">
    <property type="entry name" value="MFS general substrate transporter"/>
    <property type="match status" value="1"/>
</dbReference>
<keyword evidence="2" id="KW-0472">Membrane</keyword>
<feature type="region of interest" description="Disordered" evidence="1">
    <location>
        <begin position="500"/>
        <end position="546"/>
    </location>
</feature>
<proteinExistence type="predicted"/>
<reference evidence="3" key="1">
    <citation type="submission" date="2022-10" db="EMBL/GenBank/DDBJ databases">
        <authorList>
            <person name="Chen Y."/>
            <person name="Dougan E. K."/>
            <person name="Chan C."/>
            <person name="Rhodes N."/>
            <person name="Thang M."/>
        </authorList>
    </citation>
    <scope>NUCLEOTIDE SEQUENCE</scope>
</reference>
<dbReference type="Gene3D" id="1.20.1250.20">
    <property type="entry name" value="MFS general substrate transporter like domains"/>
    <property type="match status" value="1"/>
</dbReference>
<feature type="compositionally biased region" description="Low complexity" evidence="1">
    <location>
        <begin position="507"/>
        <end position="518"/>
    </location>
</feature>
<feature type="transmembrane region" description="Helical" evidence="2">
    <location>
        <begin position="1212"/>
        <end position="1230"/>
    </location>
</feature>
<feature type="compositionally biased region" description="Basic and acidic residues" evidence="1">
    <location>
        <begin position="1025"/>
        <end position="1037"/>
    </location>
</feature>
<feature type="region of interest" description="Disordered" evidence="1">
    <location>
        <begin position="335"/>
        <end position="380"/>
    </location>
</feature>
<feature type="region of interest" description="Disordered" evidence="1">
    <location>
        <begin position="1020"/>
        <end position="1043"/>
    </location>
</feature>
<keyword evidence="2" id="KW-1133">Transmembrane helix</keyword>
<protein>
    <submittedName>
        <fullName evidence="3">Uncharacterized protein</fullName>
    </submittedName>
</protein>
<gene>
    <name evidence="3" type="ORF">C1SCF055_LOCUS44555</name>
</gene>
<comment type="caution">
    <text evidence="3">The sequence shown here is derived from an EMBL/GenBank/DDBJ whole genome shotgun (WGS) entry which is preliminary data.</text>
</comment>
<evidence type="ECO:0000256" key="1">
    <source>
        <dbReference type="SAM" id="MobiDB-lite"/>
    </source>
</evidence>
<dbReference type="Proteomes" id="UP001152797">
    <property type="component" value="Unassembled WGS sequence"/>
</dbReference>
<feature type="transmembrane region" description="Helical" evidence="2">
    <location>
        <begin position="1087"/>
        <end position="1108"/>
    </location>
</feature>
<evidence type="ECO:0000256" key="2">
    <source>
        <dbReference type="SAM" id="Phobius"/>
    </source>
</evidence>